<dbReference type="InterPro" id="IPR019925">
    <property type="entry name" value="DNA_repair_protein_predicted"/>
</dbReference>
<reference evidence="1 2" key="1">
    <citation type="submission" date="2013-11" db="EMBL/GenBank/DDBJ databases">
        <title>Genomic analysis of Pelistega sp. HM-7.</title>
        <authorList>
            <person name="Kumbhare S.V."/>
            <person name="Shetty S.A."/>
            <person name="Sharma O."/>
            <person name="Dhotre D.P."/>
        </authorList>
    </citation>
    <scope>NUCLEOTIDE SEQUENCE [LARGE SCALE GENOMIC DNA]</scope>
    <source>
        <strain evidence="1 2">HM-7</strain>
    </source>
</reference>
<accession>V8G9X3</accession>
<dbReference type="EMBL" id="AYSV01000009">
    <property type="protein sequence ID" value="ETD72916.1"/>
    <property type="molecule type" value="Genomic_DNA"/>
</dbReference>
<comment type="caution">
    <text evidence="1">The sequence shown here is derived from an EMBL/GenBank/DDBJ whole genome shotgun (WGS) entry which is preliminary data.</text>
</comment>
<evidence type="ECO:0000313" key="2">
    <source>
        <dbReference type="Proteomes" id="UP000018766"/>
    </source>
</evidence>
<gene>
    <name evidence="1" type="ORF">V757_01620</name>
</gene>
<proteinExistence type="predicted"/>
<dbReference type="InterPro" id="IPR027417">
    <property type="entry name" value="P-loop_NTPase"/>
</dbReference>
<dbReference type="NCBIfam" id="TIGR03623">
    <property type="entry name" value="probable DNA repair protein"/>
    <property type="match status" value="1"/>
</dbReference>
<dbReference type="SUPFAM" id="SSF52540">
    <property type="entry name" value="P-loop containing nucleoside triphosphate hydrolases"/>
    <property type="match status" value="1"/>
</dbReference>
<dbReference type="Proteomes" id="UP000018766">
    <property type="component" value="Unassembled WGS sequence"/>
</dbReference>
<evidence type="ECO:0000313" key="1">
    <source>
        <dbReference type="EMBL" id="ETD72916.1"/>
    </source>
</evidence>
<sequence>MKKLLLQQRAADVKVISLPTIMPYKAWFQQLATTLNFQQVEMPIVLNEMAQQWYWRQALQTALKNSDEPLVNMAAAAVSLNQAHSLETEWGIEVRADEVNPEYTAFCEWRQQYQQLLAALPAWDTPVLATQLQQAIQEGKLKAPAHIVLLGFYSLSAYQQRLLEVCIANGSKVYQLVLHREKAQSIEVYRAEDSYQEMLSALMWAAQYIQRNPTHKVALVVPDLQHSAPQLRRLLTLMFKDTVLDQQWHIAVGRPLSEWGLVRSVLAWFRLLVRFQQGAVVLADVGNALLNAEFAFDSYYRERLAMWDCTLRSGTSVKLSYNAFSDELSKIHPSHAQAFQTSIDTWSMKKRTCAEWVQVYQETLKSFSFPSGFSLNSINYQLCQAFEQAMKAFSVLDEMLPALGADEALSLFEQHLGQTMFQGQRPANVVLDIVGLYEIEGGQWDAVWVSGLTDNVLPQISNPNPYLPIRSQRRAHVMHATPESEMAWATQVFEAILHSAPLVVFSYPSLKGEEILRHSSFLSPYLATQKKLANTAY</sequence>
<keyword evidence="2" id="KW-1185">Reference proteome</keyword>
<organism evidence="1 2">
    <name type="scientific">Pelistega indica</name>
    <dbReference type="NCBI Taxonomy" id="1414851"/>
    <lineage>
        <taxon>Bacteria</taxon>
        <taxon>Pseudomonadati</taxon>
        <taxon>Pseudomonadota</taxon>
        <taxon>Betaproteobacteria</taxon>
        <taxon>Burkholderiales</taxon>
        <taxon>Alcaligenaceae</taxon>
        <taxon>Pelistega</taxon>
    </lineage>
</organism>
<dbReference type="AlphaFoldDB" id="V8G9X3"/>
<name>V8G9X3_9BURK</name>
<protein>
    <submittedName>
        <fullName evidence="1">Uncharacterized protein</fullName>
    </submittedName>
</protein>